<dbReference type="GO" id="GO:0005975">
    <property type="term" value="P:carbohydrate metabolic process"/>
    <property type="evidence" value="ECO:0007669"/>
    <property type="project" value="InterPro"/>
</dbReference>
<evidence type="ECO:0000256" key="2">
    <source>
        <dbReference type="ARBA" id="ARBA00022729"/>
    </source>
</evidence>
<evidence type="ECO:0000259" key="3">
    <source>
        <dbReference type="PROSITE" id="PS51175"/>
    </source>
</evidence>
<dbReference type="Pfam" id="PF18962">
    <property type="entry name" value="Por_Secre_tail"/>
    <property type="match status" value="1"/>
</dbReference>
<evidence type="ECO:0000256" key="1">
    <source>
        <dbReference type="ARBA" id="ARBA00006865"/>
    </source>
</evidence>
<dbReference type="InterPro" id="IPR026444">
    <property type="entry name" value="Secre_tail"/>
</dbReference>
<dbReference type="InterPro" id="IPR008979">
    <property type="entry name" value="Galactose-bd-like_sf"/>
</dbReference>
<dbReference type="InterPro" id="IPR005084">
    <property type="entry name" value="CBM6"/>
</dbReference>
<reference evidence="5 6" key="1">
    <citation type="submission" date="2019-01" db="EMBL/GenBank/DDBJ databases">
        <title>Filimonas sp. strain TTM-71.</title>
        <authorList>
            <person name="Chen W.-M."/>
        </authorList>
    </citation>
    <scope>NUCLEOTIDE SEQUENCE [LARGE SCALE GENOMIC DNA]</scope>
    <source>
        <strain evidence="5 6">TTM-71</strain>
    </source>
</reference>
<dbReference type="PROSITE" id="PS51762">
    <property type="entry name" value="GH16_2"/>
    <property type="match status" value="1"/>
</dbReference>
<dbReference type="PROSITE" id="PS51175">
    <property type="entry name" value="CBM6"/>
    <property type="match status" value="2"/>
</dbReference>
<dbReference type="Gene3D" id="2.60.120.200">
    <property type="match status" value="1"/>
</dbReference>
<proteinExistence type="inferred from homology"/>
<sequence length="1165" mass="126975">MKYLTIAPTRGDAFAMFVPARFYSVLLFLLIGLCGNLKAQFLILDDMEGNGPCSGRWDFYAGNTTTGKVEFGVPNPAPGGLNTSSKVAKFNKDTTSFEWMTAGCSLPDSFDLHGNTVFKMLVYSNVKEDVMFKLQPGTNYNKAVYFTYKIKNINTWEEATFDFKTVSNRTDLNRLEVHFIDGKKASGILYFDLVQGPDPASVTLGNTSISMGQEQGALIQATVHGNTFKSILDKSQWTAPFPAGVFIDSLHRVNDTVVNIVLGGNSSVNYSRYDLKLTIAGSQLDSSGAAQYIAKGNVVFEGNPNYTLIFSDEFNGSGLPDLTKWTVDPRPKAWINGEQQVYTDTSYDNARVRNGCLVITGKRDFPNYNTTDPWSSARLITQNKVDFKYGKVEVRARLPRARGSWPAIWLMPTTSAYGAWPQSGELDIMEHVGNSFGTVLSTVHTQNNNWQNGGHLSASRLMPDVDTVFHTYGMEWTEDSIVFLFDGTKNYTYVNPKTTWRDWPFDQKFHVILNLAIGGGMGGAITAADWPDSMLVDYVRVYQKGIGTPVPDSMIISPANRAFIPGKKYQYTARIFDQNDFPMELTPVWTITGTGNSITNTGLATVVAPGIVTATAASGIDTIRATANVTIRTANYKPIPARIEAEAFDYSNTCCTEPVQDTSGVLNVSYIASTSFLEYDINTPWTGSYRIQLRVAVNTAATVKVMVGDTLLTTINLPASGGWQNWTTVTSAPFQLPGGKRTLILQSTASGWNFNWLKVIRATEVSLSHITVTPDSTSVFVNARKQFKAAAYGSDGSRLDLPFTWSVLPKGGVMDNKGVITASDTPGIYYVKAHYNSMFGKAKINVLALPHLASIKIVPDSLTLPFGASQQYTAQGFDQYAAAFAFTGATWSVTGEGNTVSSIGVVTAGAPAGYYKVTAVKDGLTGSAVFSPGYGCTFKKRIEAEITNSYSNTPTLETTTDTSGGKNLTGLAYNQWFGYSNLGIPVKGKYNVSLRVLTTAPAKARLNNSGIVYGTINIPNTNGQWATITDTVTLPAVSYFNIAVYQGTFKFNWFALDNCATEPVAAATGLNTLAVAPEAEDSKLNSTAQLKVYPNPVREMLTIELPDHNFRTIKLLDMNGRQLRQWTVPGGSRKIIKSISGVPAGSYFIRLEGTAVPVSVKIIKL</sequence>
<dbReference type="AlphaFoldDB" id="A0A4Q1D5E6"/>
<dbReference type="Pfam" id="PF00722">
    <property type="entry name" value="Glyco_hydro_16"/>
    <property type="match status" value="1"/>
</dbReference>
<evidence type="ECO:0000313" key="6">
    <source>
        <dbReference type="Proteomes" id="UP000290545"/>
    </source>
</evidence>
<feature type="domain" description="CBM6" evidence="3">
    <location>
        <begin position="641"/>
        <end position="760"/>
    </location>
</feature>
<dbReference type="InterPro" id="IPR006584">
    <property type="entry name" value="Cellulose-bd_IV"/>
</dbReference>
<dbReference type="InterPro" id="IPR050546">
    <property type="entry name" value="Glycosyl_Hydrlase_16"/>
</dbReference>
<dbReference type="Gene3D" id="2.60.40.1080">
    <property type="match status" value="2"/>
</dbReference>
<dbReference type="SUPFAM" id="SSF49899">
    <property type="entry name" value="Concanavalin A-like lectins/glucanases"/>
    <property type="match status" value="1"/>
</dbReference>
<dbReference type="SMART" id="SM00635">
    <property type="entry name" value="BID_2"/>
    <property type="match status" value="3"/>
</dbReference>
<dbReference type="CDD" id="cd08023">
    <property type="entry name" value="GH16_laminarinase_like"/>
    <property type="match status" value="1"/>
</dbReference>
<feature type="domain" description="GH16" evidence="4">
    <location>
        <begin position="298"/>
        <end position="547"/>
    </location>
</feature>
<dbReference type="Gene3D" id="2.60.120.260">
    <property type="entry name" value="Galactose-binding domain-like"/>
    <property type="match status" value="2"/>
</dbReference>
<gene>
    <name evidence="5" type="ORF">ESB13_16050</name>
</gene>
<organism evidence="5 6">
    <name type="scientific">Filimonas effusa</name>
    <dbReference type="NCBI Taxonomy" id="2508721"/>
    <lineage>
        <taxon>Bacteria</taxon>
        <taxon>Pseudomonadati</taxon>
        <taxon>Bacteroidota</taxon>
        <taxon>Chitinophagia</taxon>
        <taxon>Chitinophagales</taxon>
        <taxon>Chitinophagaceae</taxon>
        <taxon>Filimonas</taxon>
    </lineage>
</organism>
<dbReference type="InterPro" id="IPR013320">
    <property type="entry name" value="ConA-like_dom_sf"/>
</dbReference>
<keyword evidence="6" id="KW-1185">Reference proteome</keyword>
<name>A0A4Q1D5E6_9BACT</name>
<keyword evidence="2" id="KW-0732">Signal</keyword>
<protein>
    <submittedName>
        <fullName evidence="5">Glycosyl hydrolase family protein</fullName>
    </submittedName>
</protein>
<feature type="domain" description="CBM6" evidence="3">
    <location>
        <begin position="940"/>
        <end position="1057"/>
    </location>
</feature>
<dbReference type="GO" id="GO:0004553">
    <property type="term" value="F:hydrolase activity, hydrolyzing O-glycosyl compounds"/>
    <property type="evidence" value="ECO:0007669"/>
    <property type="project" value="InterPro"/>
</dbReference>
<dbReference type="InterPro" id="IPR003343">
    <property type="entry name" value="Big_2"/>
</dbReference>
<dbReference type="InterPro" id="IPR000757">
    <property type="entry name" value="Beta-glucanase-like"/>
</dbReference>
<dbReference type="RefSeq" id="WP_129004650.1">
    <property type="nucleotide sequence ID" value="NZ_SDHZ01000002.1"/>
</dbReference>
<accession>A0A4Q1D5E6</accession>
<comment type="caution">
    <text evidence="5">The sequence shown here is derived from an EMBL/GenBank/DDBJ whole genome shotgun (WGS) entry which is preliminary data.</text>
</comment>
<dbReference type="Pfam" id="PF03422">
    <property type="entry name" value="CBM_6"/>
    <property type="match status" value="2"/>
</dbReference>
<dbReference type="EMBL" id="SDHZ01000002">
    <property type="protein sequence ID" value="RXK83598.1"/>
    <property type="molecule type" value="Genomic_DNA"/>
</dbReference>
<dbReference type="PANTHER" id="PTHR10963">
    <property type="entry name" value="GLYCOSYL HYDROLASE-RELATED"/>
    <property type="match status" value="1"/>
</dbReference>
<dbReference type="PANTHER" id="PTHR10963:SF55">
    <property type="entry name" value="GLYCOSIDE HYDROLASE FAMILY 16 PROTEIN"/>
    <property type="match status" value="1"/>
</dbReference>
<dbReference type="SUPFAM" id="SSF49785">
    <property type="entry name" value="Galactose-binding domain-like"/>
    <property type="match status" value="2"/>
</dbReference>
<keyword evidence="5" id="KW-0378">Hydrolase</keyword>
<evidence type="ECO:0000313" key="5">
    <source>
        <dbReference type="EMBL" id="RXK83598.1"/>
    </source>
</evidence>
<dbReference type="GO" id="GO:0030246">
    <property type="term" value="F:carbohydrate binding"/>
    <property type="evidence" value="ECO:0007669"/>
    <property type="project" value="InterPro"/>
</dbReference>
<dbReference type="CDD" id="cd04080">
    <property type="entry name" value="CBM6_cellulase-like"/>
    <property type="match status" value="1"/>
</dbReference>
<evidence type="ECO:0000259" key="4">
    <source>
        <dbReference type="PROSITE" id="PS51762"/>
    </source>
</evidence>
<dbReference type="Proteomes" id="UP000290545">
    <property type="component" value="Unassembled WGS sequence"/>
</dbReference>
<dbReference type="NCBIfam" id="TIGR04183">
    <property type="entry name" value="Por_Secre_tail"/>
    <property type="match status" value="1"/>
</dbReference>
<dbReference type="SMART" id="SM00606">
    <property type="entry name" value="CBD_IV"/>
    <property type="match status" value="2"/>
</dbReference>
<comment type="similarity">
    <text evidence="1">Belongs to the glycosyl hydrolase 16 family.</text>
</comment>
<dbReference type="OrthoDB" id="9809583at2"/>